<evidence type="ECO:0000313" key="1">
    <source>
        <dbReference type="EMBL" id="KAK2170158.1"/>
    </source>
</evidence>
<dbReference type="GO" id="GO:0032266">
    <property type="term" value="F:phosphatidylinositol-3-phosphate binding"/>
    <property type="evidence" value="ECO:0007669"/>
    <property type="project" value="TreeGrafter"/>
</dbReference>
<keyword evidence="2" id="KW-1185">Reference proteome</keyword>
<dbReference type="PANTHER" id="PTHR46607">
    <property type="entry name" value="SEC14 DOMAIN AND SPECTRIN REPEAT-CONTAINING PROTEIN 1"/>
    <property type="match status" value="1"/>
</dbReference>
<accession>A0AAD9KGK2</accession>
<dbReference type="GO" id="GO:0043325">
    <property type="term" value="F:phosphatidylinositol-3,4-bisphosphate binding"/>
    <property type="evidence" value="ECO:0007669"/>
    <property type="project" value="TreeGrafter"/>
</dbReference>
<gene>
    <name evidence="1" type="ORF">LSH36_4g16131</name>
</gene>
<organism evidence="1 2">
    <name type="scientific">Paralvinella palmiformis</name>
    <dbReference type="NCBI Taxonomy" id="53620"/>
    <lineage>
        <taxon>Eukaryota</taxon>
        <taxon>Metazoa</taxon>
        <taxon>Spiralia</taxon>
        <taxon>Lophotrochozoa</taxon>
        <taxon>Annelida</taxon>
        <taxon>Polychaeta</taxon>
        <taxon>Sedentaria</taxon>
        <taxon>Canalipalpata</taxon>
        <taxon>Terebellida</taxon>
        <taxon>Terebelliformia</taxon>
        <taxon>Alvinellidae</taxon>
        <taxon>Paralvinella</taxon>
    </lineage>
</organism>
<dbReference type="AlphaFoldDB" id="A0AAD9KGK2"/>
<dbReference type="GO" id="GO:0080025">
    <property type="term" value="F:phosphatidylinositol-3,5-bisphosphate binding"/>
    <property type="evidence" value="ECO:0007669"/>
    <property type="project" value="TreeGrafter"/>
</dbReference>
<protein>
    <submittedName>
        <fullName evidence="1">Uncharacterized protein</fullName>
    </submittedName>
</protein>
<evidence type="ECO:0000313" key="2">
    <source>
        <dbReference type="Proteomes" id="UP001208570"/>
    </source>
</evidence>
<dbReference type="EMBL" id="JAODUP010000004">
    <property type="protein sequence ID" value="KAK2170158.1"/>
    <property type="molecule type" value="Genomic_DNA"/>
</dbReference>
<dbReference type="GO" id="GO:0070273">
    <property type="term" value="F:phosphatidylinositol-4-phosphate binding"/>
    <property type="evidence" value="ECO:0007669"/>
    <property type="project" value="TreeGrafter"/>
</dbReference>
<comment type="caution">
    <text evidence="1">The sequence shown here is derived from an EMBL/GenBank/DDBJ whole genome shotgun (WGS) entry which is preliminary data.</text>
</comment>
<reference evidence="1" key="1">
    <citation type="journal article" date="2023" name="Mol. Biol. Evol.">
        <title>Third-Generation Sequencing Reveals the Adaptive Role of the Epigenome in Three Deep-Sea Polychaetes.</title>
        <authorList>
            <person name="Perez M."/>
            <person name="Aroh O."/>
            <person name="Sun Y."/>
            <person name="Lan Y."/>
            <person name="Juniper S.K."/>
            <person name="Young C.R."/>
            <person name="Angers B."/>
            <person name="Qian P.Y."/>
        </authorList>
    </citation>
    <scope>NUCLEOTIDE SEQUENCE</scope>
    <source>
        <strain evidence="1">P08H-3</strain>
    </source>
</reference>
<sequence length="214" mass="25160">MVHAVHVLVSDKQKFTLSFRKDKTQYSFEVKELVHSKLFPTVSPNQLTVDLGGNLAYDHSLWLENRIAFEKYMKESKMVSNDLERTYSQIIERLRNDDSITPQELLHQHRYLQESVIHVPEKTIQKGRDLHRQLQMEGQTGFRSLPVDAGDDDNLYTLDRVMAMNQIKRAVEQLEGQLDKIQELWKERQWELGRKMHLSELETAMKTVSLICFC</sequence>
<dbReference type="GO" id="GO:0005546">
    <property type="term" value="F:phosphatidylinositol-4,5-bisphosphate binding"/>
    <property type="evidence" value="ECO:0007669"/>
    <property type="project" value="TreeGrafter"/>
</dbReference>
<dbReference type="GO" id="GO:0010314">
    <property type="term" value="F:phosphatidylinositol-5-phosphate binding"/>
    <property type="evidence" value="ECO:0007669"/>
    <property type="project" value="TreeGrafter"/>
</dbReference>
<name>A0AAD9KGK2_9ANNE</name>
<dbReference type="Proteomes" id="UP001208570">
    <property type="component" value="Unassembled WGS sequence"/>
</dbReference>
<dbReference type="PANTHER" id="PTHR46607:SF1">
    <property type="entry name" value="SEC14 DOMAIN AND SPECTRIN REPEAT-CONTAINING PROTEIN 1"/>
    <property type="match status" value="1"/>
</dbReference>
<proteinExistence type="predicted"/>